<protein>
    <submittedName>
        <fullName evidence="2">Uncharacterized protein</fullName>
    </submittedName>
</protein>
<evidence type="ECO:0000313" key="2">
    <source>
        <dbReference type="EMBL" id="SIR08779.1"/>
    </source>
</evidence>
<name>A0A1N6Y2T9_9GAMM</name>
<keyword evidence="3" id="KW-1185">Reference proteome</keyword>
<dbReference type="Proteomes" id="UP000186895">
    <property type="component" value="Unassembled WGS sequence"/>
</dbReference>
<organism evidence="2 3">
    <name type="scientific">Marinobacterium stanieri</name>
    <dbReference type="NCBI Taxonomy" id="49186"/>
    <lineage>
        <taxon>Bacteria</taxon>
        <taxon>Pseudomonadati</taxon>
        <taxon>Pseudomonadota</taxon>
        <taxon>Gammaproteobacteria</taxon>
        <taxon>Oceanospirillales</taxon>
        <taxon>Oceanospirillaceae</taxon>
        <taxon>Marinobacterium</taxon>
    </lineage>
</organism>
<sequence length="249" mass="27109">MVFSMVPFLRYLKPNFSRHWGSWLLAPLLAFMVGFVPSSAFAALWQYSKYSGSSPEEVLSDYVKDLEPYTAGARMYKSRSGEGCELNDAGTAATCEYSHYIYYTHYQYYDTLYGDFTVSLVENDCPESGSLQMFQGYAASKSACSDLNGSNTEFGHDSCGYKITTSSVTDNPVTCSSPGSCFNEGKYLCTFTAVATGDQTELGPYDFPEPEPEDPDGEGEDTGNSDGDTGSEDDETDGTGTDPDETDGT</sequence>
<feature type="region of interest" description="Disordered" evidence="1">
    <location>
        <begin position="200"/>
        <end position="249"/>
    </location>
</feature>
<accession>A0A1N6Y2T9</accession>
<dbReference type="AlphaFoldDB" id="A0A1N6Y2T9"/>
<reference evidence="2 3" key="1">
    <citation type="submission" date="2017-01" db="EMBL/GenBank/DDBJ databases">
        <authorList>
            <person name="Mah S.A."/>
            <person name="Swanson W.J."/>
            <person name="Moy G.W."/>
            <person name="Vacquier V.D."/>
        </authorList>
    </citation>
    <scope>NUCLEOTIDE SEQUENCE [LARGE SCALE GENOMIC DNA]</scope>
    <source>
        <strain evidence="2 3">DSM 7027</strain>
    </source>
</reference>
<evidence type="ECO:0000256" key="1">
    <source>
        <dbReference type="SAM" id="MobiDB-lite"/>
    </source>
</evidence>
<gene>
    <name evidence="2" type="ORF">SAMN05421647_1232</name>
</gene>
<feature type="non-terminal residue" evidence="2">
    <location>
        <position position="249"/>
    </location>
</feature>
<evidence type="ECO:0000313" key="3">
    <source>
        <dbReference type="Proteomes" id="UP000186895"/>
    </source>
</evidence>
<dbReference type="EMBL" id="FTMN01000023">
    <property type="protein sequence ID" value="SIR08779.1"/>
    <property type="molecule type" value="Genomic_DNA"/>
</dbReference>
<feature type="compositionally biased region" description="Acidic residues" evidence="1">
    <location>
        <begin position="208"/>
        <end position="249"/>
    </location>
</feature>
<proteinExistence type="predicted"/>